<dbReference type="Gene3D" id="3.40.50.150">
    <property type="entry name" value="Vaccinia Virus protein VP39"/>
    <property type="match status" value="1"/>
</dbReference>
<accession>A0ABS9SFZ2</accession>
<sequence>MSYSPLQAAAKYFKYYVHAANSKGHGMHSPFVYEFITKVMNDFTKYDDYAKVETLRKELLNDTTELTIEDMGAGSAVTASDKRTVASIAKNAAKPKKFGQLLYRMIKFYQPQTVLELGTSLGVTTSYLALANPSAKIITMEGAPAIINKASDNFKKLDLQNIEIVSGNFDNTLSEVLQNNSKIDFAFIDGNHRQEPTERYFEQLLPHIHNETLLIFDDIHWSKEMETAWKNILSHEAVSCDIDLFYIGIVSFRKEFKEKQSFSVRV</sequence>
<dbReference type="Pfam" id="PF13578">
    <property type="entry name" value="Methyltransf_24"/>
    <property type="match status" value="1"/>
</dbReference>
<evidence type="ECO:0000313" key="2">
    <source>
        <dbReference type="Proteomes" id="UP001202248"/>
    </source>
</evidence>
<dbReference type="PANTHER" id="PTHR43167">
    <property type="entry name" value="PUTATIVE (AFU_ORTHOLOGUE AFUA_6G01830)-RELATED"/>
    <property type="match status" value="1"/>
</dbReference>
<dbReference type="GO" id="GO:0032259">
    <property type="term" value="P:methylation"/>
    <property type="evidence" value="ECO:0007669"/>
    <property type="project" value="UniProtKB-KW"/>
</dbReference>
<dbReference type="EMBL" id="JAKWBL010000001">
    <property type="protein sequence ID" value="MCH5597275.1"/>
    <property type="molecule type" value="Genomic_DNA"/>
</dbReference>
<keyword evidence="2" id="KW-1185">Reference proteome</keyword>
<dbReference type="CDD" id="cd02440">
    <property type="entry name" value="AdoMet_MTases"/>
    <property type="match status" value="1"/>
</dbReference>
<keyword evidence="1" id="KW-0489">Methyltransferase</keyword>
<dbReference type="InterPro" id="IPR029063">
    <property type="entry name" value="SAM-dependent_MTases_sf"/>
</dbReference>
<dbReference type="GO" id="GO:0008168">
    <property type="term" value="F:methyltransferase activity"/>
    <property type="evidence" value="ECO:0007669"/>
    <property type="project" value="UniProtKB-KW"/>
</dbReference>
<gene>
    <name evidence="1" type="ORF">MKP09_04840</name>
</gene>
<evidence type="ECO:0000313" key="1">
    <source>
        <dbReference type="EMBL" id="MCH5597275.1"/>
    </source>
</evidence>
<dbReference type="RefSeq" id="WP_240826670.1">
    <property type="nucleotide sequence ID" value="NZ_JAKWBL010000001.1"/>
</dbReference>
<protein>
    <submittedName>
        <fullName evidence="1">Class I SAM-dependent methyltransferase</fullName>
    </submittedName>
</protein>
<proteinExistence type="predicted"/>
<dbReference type="SUPFAM" id="SSF53335">
    <property type="entry name" value="S-adenosyl-L-methionine-dependent methyltransferases"/>
    <property type="match status" value="1"/>
</dbReference>
<comment type="caution">
    <text evidence="1">The sequence shown here is derived from an EMBL/GenBank/DDBJ whole genome shotgun (WGS) entry which is preliminary data.</text>
</comment>
<dbReference type="Proteomes" id="UP001202248">
    <property type="component" value="Unassembled WGS sequence"/>
</dbReference>
<dbReference type="PANTHER" id="PTHR43167:SF1">
    <property type="entry name" value="PUTATIVE (AFU_ORTHOLOGUE AFUA_6G01830)-RELATED"/>
    <property type="match status" value="1"/>
</dbReference>
<keyword evidence="1" id="KW-0808">Transferase</keyword>
<name>A0ABS9SFZ2_9BACT</name>
<reference evidence="1 2" key="1">
    <citation type="submission" date="2022-02" db="EMBL/GenBank/DDBJ databases">
        <authorList>
            <person name="Min J."/>
        </authorList>
    </citation>
    <scope>NUCLEOTIDE SEQUENCE [LARGE SCALE GENOMIC DNA]</scope>
    <source>
        <strain evidence="1 2">GR10-1</strain>
    </source>
</reference>
<organism evidence="1 2">
    <name type="scientific">Niabella ginsengisoli</name>
    <dbReference type="NCBI Taxonomy" id="522298"/>
    <lineage>
        <taxon>Bacteria</taxon>
        <taxon>Pseudomonadati</taxon>
        <taxon>Bacteroidota</taxon>
        <taxon>Chitinophagia</taxon>
        <taxon>Chitinophagales</taxon>
        <taxon>Chitinophagaceae</taxon>
        <taxon>Niabella</taxon>
    </lineage>
</organism>